<dbReference type="GO" id="GO:0005840">
    <property type="term" value="C:ribosome"/>
    <property type="evidence" value="ECO:0007669"/>
    <property type="project" value="UniProtKB-KW"/>
</dbReference>
<sequence length="189" mass="21556">MTIRIKNYKVLNSTRKVPKSRNPELLSLFKLYHKIAKNTGNTDIIKITRRLNMSRNNRHPVSLSAIIKNLEGKDGKIPVVVAKVLDDERMLEIPAIQLVCLQCSNTARAKVLKFGGEVYTLDQLFKVSPRLDNLELIQGDRTRRKVYKYFGAAGDKFSTTYPKAKNTGKNGETRLARNVKRAERKIVDE</sequence>
<evidence type="ECO:0000256" key="3">
    <source>
        <dbReference type="ARBA" id="ARBA00023274"/>
    </source>
</evidence>
<comment type="caution">
    <text evidence="5">The sequence shown here is derived from an EMBL/GenBank/DDBJ whole genome shotgun (WGS) entry which is preliminary data.</text>
</comment>
<dbReference type="InterPro" id="IPR021131">
    <property type="entry name" value="Ribosomal_uL15/eL18"/>
</dbReference>
<protein>
    <submittedName>
        <fullName evidence="5">60S ribosomal protein L18</fullName>
    </submittedName>
</protein>
<comment type="similarity">
    <text evidence="1">Belongs to the eukaryotic ribosomal protein eL18 family.</text>
</comment>
<evidence type="ECO:0000313" key="6">
    <source>
        <dbReference type="Proteomes" id="UP001516464"/>
    </source>
</evidence>
<evidence type="ECO:0000256" key="1">
    <source>
        <dbReference type="ARBA" id="ARBA00006815"/>
    </source>
</evidence>
<dbReference type="Pfam" id="PF17135">
    <property type="entry name" value="Ribosomal_L18"/>
    <property type="match status" value="1"/>
</dbReference>
<evidence type="ECO:0000259" key="4">
    <source>
        <dbReference type="Pfam" id="PF17135"/>
    </source>
</evidence>
<dbReference type="InterPro" id="IPR000039">
    <property type="entry name" value="Ribosomal_eL18"/>
</dbReference>
<dbReference type="Proteomes" id="UP001516464">
    <property type="component" value="Unassembled WGS sequence"/>
</dbReference>
<dbReference type="SUPFAM" id="SSF52080">
    <property type="entry name" value="Ribosomal proteins L15p and L18e"/>
    <property type="match status" value="1"/>
</dbReference>
<keyword evidence="6" id="KW-1185">Reference proteome</keyword>
<evidence type="ECO:0000256" key="2">
    <source>
        <dbReference type="ARBA" id="ARBA00022980"/>
    </source>
</evidence>
<proteinExistence type="inferred from homology"/>
<keyword evidence="2 5" id="KW-0689">Ribosomal protein</keyword>
<gene>
    <name evidence="5" type="primary">rpl-18</name>
    <name evidence="5" type="ORF">TCON_1290</name>
</gene>
<keyword evidence="3" id="KW-0687">Ribonucleoprotein</keyword>
<dbReference type="EMBL" id="SBIQ01000080">
    <property type="protein sequence ID" value="KAF7683507.1"/>
    <property type="molecule type" value="Genomic_DNA"/>
</dbReference>
<reference evidence="5 6" key="1">
    <citation type="submission" date="2019-01" db="EMBL/GenBank/DDBJ databases">
        <title>Genomes sequencing and comparative genomics of infectious freshwater microsporidia, Cucumispora dikerogammari and Thelohania contejeani.</title>
        <authorList>
            <person name="Cormier A."/>
            <person name="Giraud I."/>
            <person name="Wattier R."/>
            <person name="Teixeira M."/>
            <person name="Grandjean F."/>
            <person name="Rigaud T."/>
            <person name="Cordaux R."/>
        </authorList>
    </citation>
    <scope>NUCLEOTIDE SEQUENCE [LARGE SCALE GENOMIC DNA]</scope>
    <source>
        <strain evidence="5">T1</strain>
        <tissue evidence="5">Spores</tissue>
    </source>
</reference>
<feature type="domain" description="Large ribosomal subunit protein uL15/eL18" evidence="4">
    <location>
        <begin position="10"/>
        <end position="178"/>
    </location>
</feature>
<evidence type="ECO:0000313" key="5">
    <source>
        <dbReference type="EMBL" id="KAF7683507.1"/>
    </source>
</evidence>
<dbReference type="Gene3D" id="3.100.10.10">
    <property type="match status" value="1"/>
</dbReference>
<dbReference type="PANTHER" id="PTHR10934">
    <property type="entry name" value="60S RIBOSOMAL PROTEIN L18"/>
    <property type="match status" value="1"/>
</dbReference>
<dbReference type="PANTHER" id="PTHR10934:SF2">
    <property type="entry name" value="LARGE RIBOSOMAL SUBUNIT PROTEIN EL18"/>
    <property type="match status" value="1"/>
</dbReference>
<name>A0ABQ7HZH3_9MICR</name>
<organism evidence="5 6">
    <name type="scientific">Astathelohania contejeani</name>
    <dbReference type="NCBI Taxonomy" id="164912"/>
    <lineage>
        <taxon>Eukaryota</taxon>
        <taxon>Fungi</taxon>
        <taxon>Fungi incertae sedis</taxon>
        <taxon>Microsporidia</taxon>
        <taxon>Astathelohaniidae</taxon>
        <taxon>Astathelohania</taxon>
    </lineage>
</organism>
<dbReference type="InterPro" id="IPR036227">
    <property type="entry name" value="Ribosomal_uL15/eL18_sf"/>
</dbReference>
<accession>A0ABQ7HZH3</accession>